<evidence type="ECO:0000256" key="1">
    <source>
        <dbReference type="ARBA" id="ARBA00009024"/>
    </source>
</evidence>
<dbReference type="AlphaFoldDB" id="A0A913X5A9"/>
<feature type="region of interest" description="Disordered" evidence="2">
    <location>
        <begin position="1"/>
        <end position="50"/>
    </location>
</feature>
<dbReference type="NCBIfam" id="TIGR01571">
    <property type="entry name" value="A_thal_Cys_rich"/>
    <property type="match status" value="1"/>
</dbReference>
<name>A0A913X5A9_EXADI</name>
<dbReference type="OMA" id="MENAACE"/>
<dbReference type="PANTHER" id="PTHR15907">
    <property type="entry name" value="DUF614 FAMILY PROTEIN-RELATED"/>
    <property type="match status" value="1"/>
</dbReference>
<dbReference type="InterPro" id="IPR006461">
    <property type="entry name" value="PLAC_motif_containing"/>
</dbReference>
<reference evidence="3" key="1">
    <citation type="submission" date="2022-11" db="UniProtKB">
        <authorList>
            <consortium name="EnsemblMetazoa"/>
        </authorList>
    </citation>
    <scope>IDENTIFICATION</scope>
</reference>
<dbReference type="GeneID" id="110237845"/>
<dbReference type="KEGG" id="epa:110237845"/>
<sequence length="158" mass="17204">MDNPTITTEPTAPPTYPDQGYIQAGYPQQGYPPPQGYPGPQPYPPSHQTTTNVTVIQQQPTVKQPRKWSSGMCGCFEDCGSCFLGMCCPSCLLTEVSSRMGEGCCFTCCCPGSLLGLRIKLRVENNIQGSLMDDYCAVMCCPLCVLCQLSRELKSLGR</sequence>
<feature type="compositionally biased region" description="Pro residues" evidence="2">
    <location>
        <begin position="30"/>
        <end position="45"/>
    </location>
</feature>
<comment type="similarity">
    <text evidence="1">Belongs to the cornifelin family.</text>
</comment>
<dbReference type="RefSeq" id="XP_020899111.1">
    <property type="nucleotide sequence ID" value="XM_021043452.2"/>
</dbReference>
<protein>
    <submittedName>
        <fullName evidence="3">Uncharacterized protein</fullName>
    </submittedName>
</protein>
<dbReference type="Proteomes" id="UP000887567">
    <property type="component" value="Unplaced"/>
</dbReference>
<proteinExistence type="inferred from homology"/>
<evidence type="ECO:0000313" key="3">
    <source>
        <dbReference type="EnsemblMetazoa" id="XP_020899111.1"/>
    </source>
</evidence>
<dbReference type="RefSeq" id="XP_028514537.1">
    <property type="nucleotide sequence ID" value="XM_028658736.1"/>
</dbReference>
<dbReference type="EnsemblMetazoa" id="XM_028658736.1">
    <property type="protein sequence ID" value="XP_028514537.1"/>
    <property type="gene ID" value="LOC110237845"/>
</dbReference>
<keyword evidence="4" id="KW-1185">Reference proteome</keyword>
<organism evidence="3 4">
    <name type="scientific">Exaiptasia diaphana</name>
    <name type="common">Tropical sea anemone</name>
    <name type="synonym">Aiptasia pulchella</name>
    <dbReference type="NCBI Taxonomy" id="2652724"/>
    <lineage>
        <taxon>Eukaryota</taxon>
        <taxon>Metazoa</taxon>
        <taxon>Cnidaria</taxon>
        <taxon>Anthozoa</taxon>
        <taxon>Hexacorallia</taxon>
        <taxon>Actiniaria</taxon>
        <taxon>Aiptasiidae</taxon>
        <taxon>Exaiptasia</taxon>
    </lineage>
</organism>
<feature type="compositionally biased region" description="Low complexity" evidence="2">
    <location>
        <begin position="1"/>
        <end position="10"/>
    </location>
</feature>
<evidence type="ECO:0000313" key="4">
    <source>
        <dbReference type="Proteomes" id="UP000887567"/>
    </source>
</evidence>
<evidence type="ECO:0000256" key="2">
    <source>
        <dbReference type="SAM" id="MobiDB-lite"/>
    </source>
</evidence>
<dbReference type="Pfam" id="PF04749">
    <property type="entry name" value="PLAC8"/>
    <property type="match status" value="1"/>
</dbReference>
<accession>A0A913X5A9</accession>
<dbReference type="EnsemblMetazoa" id="XM_021043452.2">
    <property type="protein sequence ID" value="XP_020899111.1"/>
    <property type="gene ID" value="LOC110237845"/>
</dbReference>
<dbReference type="OrthoDB" id="5989075at2759"/>